<organism evidence="1">
    <name type="scientific">marine sediment metagenome</name>
    <dbReference type="NCBI Taxonomy" id="412755"/>
    <lineage>
        <taxon>unclassified sequences</taxon>
        <taxon>metagenomes</taxon>
        <taxon>ecological metagenomes</taxon>
    </lineage>
</organism>
<dbReference type="AlphaFoldDB" id="A0A0F9FSS3"/>
<comment type="caution">
    <text evidence="1">The sequence shown here is derived from an EMBL/GenBank/DDBJ whole genome shotgun (WGS) entry which is preliminary data.</text>
</comment>
<reference evidence="1" key="1">
    <citation type="journal article" date="2015" name="Nature">
        <title>Complex archaea that bridge the gap between prokaryotes and eukaryotes.</title>
        <authorList>
            <person name="Spang A."/>
            <person name="Saw J.H."/>
            <person name="Jorgensen S.L."/>
            <person name="Zaremba-Niedzwiedzka K."/>
            <person name="Martijn J."/>
            <person name="Lind A.E."/>
            <person name="van Eijk R."/>
            <person name="Schleper C."/>
            <person name="Guy L."/>
            <person name="Ettema T.J."/>
        </authorList>
    </citation>
    <scope>NUCLEOTIDE SEQUENCE</scope>
</reference>
<dbReference type="EMBL" id="LAZR01020342">
    <property type="protein sequence ID" value="KKL89238.1"/>
    <property type="molecule type" value="Genomic_DNA"/>
</dbReference>
<gene>
    <name evidence="1" type="ORF">LCGC14_1916650</name>
</gene>
<protein>
    <submittedName>
        <fullName evidence="1">Uncharacterized protein</fullName>
    </submittedName>
</protein>
<name>A0A0F9FSS3_9ZZZZ</name>
<proteinExistence type="predicted"/>
<evidence type="ECO:0000313" key="1">
    <source>
        <dbReference type="EMBL" id="KKL89238.1"/>
    </source>
</evidence>
<sequence length="77" mass="8897">MKLINFEIFGENSSSTDAIVDFAIGSLRFPALKEAMWDKRAKAEVDKMKKLGRKKSLTLARNWCTRRGYDYHCECCC</sequence>
<accession>A0A0F9FSS3</accession>